<dbReference type="FunFam" id="1.10.472.10:FF:000030">
    <property type="entry name" value="Retinoblastoma-related protein 1"/>
    <property type="match status" value="1"/>
</dbReference>
<evidence type="ECO:0000256" key="4">
    <source>
        <dbReference type="ARBA" id="ARBA00023015"/>
    </source>
</evidence>
<feature type="compositionally biased region" description="Polar residues" evidence="10">
    <location>
        <begin position="412"/>
        <end position="427"/>
    </location>
</feature>
<dbReference type="InterPro" id="IPR024599">
    <property type="entry name" value="RB_N"/>
</dbReference>
<dbReference type="GO" id="GO:0032875">
    <property type="term" value="P:regulation of DNA endoreduplication"/>
    <property type="evidence" value="ECO:0007669"/>
    <property type="project" value="UniProtKB-ARBA"/>
</dbReference>
<dbReference type="GO" id="GO:0008270">
    <property type="term" value="F:zinc ion binding"/>
    <property type="evidence" value="ECO:0007669"/>
    <property type="project" value="UniProtKB-KW"/>
</dbReference>
<reference evidence="12 13" key="1">
    <citation type="submission" date="2018-10" db="EMBL/GenBank/DDBJ databases">
        <title>A high-quality apple genome assembly.</title>
        <authorList>
            <person name="Hu J."/>
        </authorList>
    </citation>
    <scope>NUCLEOTIDE SEQUENCE [LARGE SCALE GENOMIC DNA]</scope>
    <source>
        <strain evidence="13">cv. HFTH1</strain>
        <tissue evidence="12">Young leaf</tissue>
    </source>
</reference>
<feature type="region of interest" description="Disordered" evidence="10">
    <location>
        <begin position="1272"/>
        <end position="1295"/>
    </location>
</feature>
<dbReference type="InterPro" id="IPR001841">
    <property type="entry name" value="Znf_RING"/>
</dbReference>
<dbReference type="GO" id="GO:0005634">
    <property type="term" value="C:nucleus"/>
    <property type="evidence" value="ECO:0007669"/>
    <property type="project" value="UniProtKB-SubCell"/>
</dbReference>
<feature type="compositionally biased region" description="Low complexity" evidence="10">
    <location>
        <begin position="892"/>
        <end position="906"/>
    </location>
</feature>
<evidence type="ECO:0000256" key="3">
    <source>
        <dbReference type="ARBA" id="ARBA00022491"/>
    </source>
</evidence>
<evidence type="ECO:0000256" key="5">
    <source>
        <dbReference type="ARBA" id="ARBA00023163"/>
    </source>
</evidence>
<dbReference type="GO" id="GO:0030154">
    <property type="term" value="P:cell differentiation"/>
    <property type="evidence" value="ECO:0007669"/>
    <property type="project" value="TreeGrafter"/>
</dbReference>
<sequence>MDDSCAVCADTLEWVAYGACGHREVCSTCVVRLRFICNDRRCCICKTESGVIFITKALGDYTRMINDFSVLPTEVREGRVGLYWYHEDTQAFFDDVDHYKMIKAMCKLSCSECDKMDEQSNDGPKRRGKIRNLNHLKNHLFHQHRLWMCSLCLEGRKVFICEQKLYTRAQLRRHINTGDSEVDGSESERGGFMGHPMCEFCKTPFYGDNELYSHMTTDHYTCHICQRQNPGQYEYYKNYDDLEMHFRQGHFLCEDESCLSKKFVVFQSEAEMKRHNTLEHGGSMSRSKRNAALQIPTSFRYQRSSEQDPRRGRGGRGLAFRRDSSENQLSMAVQASLETAHADRTYDDPSSSRLQVPPDIGDTGDVDPIADSFESLSATDIETSSRYRQAVGPISRNGRLEESSFPPLSMAAGNSSDPKQDSDSLPSNTMAAHLRRQNNHKVAINSSGMAWPAATRGPVAVNGSGQAWPAATRGPVAVNSSGQAWPAATRGPVVQPTNSAQASPATSVSSRVSGQSNMAFGNGPRPSSYASSTQAQVETRHNAFGNGLRPSRYASSAAHVEQTAIPGLLSSGSSRDSSNTKSGRISHSTSAPNLVENGSVQPSNSDFPPVSAVQVRKLPSTTHPILKVEDVQTANKSLVEKIRAGLEFDEEKYTIFKDISGQYRQGLVDTGIYLDFVRQFGLLHLVLDLARLCPDSQKQKELIDAYNTGTRNGWSQDSPKLKDGNNSKKGKGKISESENSNSKNTLADSIISSVRELQSNYRPTEEAVEVLTKDGYRAAKGKSNLLVNGHQEELNSRSQPLVQPRGQKDSTPAARPNLVDGGGGSKQRKKTSKFDRVRLGDAAALLDSRNSDSQPDAGDEGLDGRSSNSAGGLPVKGMSPPAMVKMEDTKPEVSPSINSNSESSDSGPVQDRFTDLCKNVLSLDENSYTQAAKLFKETKHLLISNASAIGNGTPEEAERFWFAFVLYSVKTLSNKNSDNSQKSSDDNGFSLFQILRATKLNIVDFFKELPQFVIKAGSILSNIYGVDWENKLEAKELQANFVYLSLLSKYYKRAYRELFLTSDTNANKQSAVASGTGYVSEYHRFGWLLFLALRVHVFSRFKDLVTCTNGLVAILGILIIHVPVRFRKFSIHDSTRFARKGNKGVDLLACLCNTYDTSDDELRKTMEMANGLIADILKKKPVLASDCKTENLENMDPDGLTYFEGLMEEPSLSSSLDILEKNYDDAIRNKGEVDERVFINEDDSLLGSGSFSGGSMSVAGVKRKFDSIASPTKTITSPLSPHRSPASHVNGGANSKMVATPVSTAMTTAKWLRTFISPLPSKPSAELEGFLASCDRDVTTDVIRRAQIILEAIFLDSALGERCVTGSLQGANLMDNIWQEQRRLEALKLYYRVLEAMCRAEAQVLHATNLTSLLTNERFHRCMLACSAELVLATHKTVTMLFPAVLERTGITAFDLSKVIESFIRHEESLPRELRRHLNSLEERLLESMVWEKGSSMYNSLTVARPALSAEINRLGLLAEPMPSLDAIAMNINFPCGGLPPVPSLQKHETSLGQNGDIRSPKRSCTDYRSILLERNSFTSPVKDRLLALSNLKSKLPPPPLQSAFASPTRPNPGGGGETCAETGISIFFSKISQLNLTFREIIYNYRKQPQCKPEVFRGVFVEWPSPRRNGRPAQEHVDIITFYNEIFIPSVKTLLVELGPAVTATTRANVVPEVNNNNDAPCPGSPKVSTFPSLPDMSPKKVSAAHNVYVSPLRSSKMDALISHSSKSYYACVGESTHAYQSPSKDLTAINNRLNGTRKLRGTLNFDNVDVGLVSDSMVASSLYLQNGSCSSSPGAPVKTEQPDS</sequence>
<keyword evidence="7" id="KW-0131">Cell cycle</keyword>
<dbReference type="GO" id="GO:0005667">
    <property type="term" value="C:transcription regulator complex"/>
    <property type="evidence" value="ECO:0007669"/>
    <property type="project" value="TreeGrafter"/>
</dbReference>
<dbReference type="InterPro" id="IPR028309">
    <property type="entry name" value="RB_fam"/>
</dbReference>
<proteinExistence type="inferred from homology"/>
<feature type="region of interest" description="Disordered" evidence="10">
    <location>
        <begin position="565"/>
        <end position="607"/>
    </location>
</feature>
<feature type="region of interest" description="Disordered" evidence="10">
    <location>
        <begin position="278"/>
        <end position="330"/>
    </location>
</feature>
<evidence type="ECO:0000313" key="13">
    <source>
        <dbReference type="Proteomes" id="UP000290289"/>
    </source>
</evidence>
<dbReference type="STRING" id="3750.A0A498KIE5"/>
<dbReference type="Gene3D" id="1.10.472.140">
    <property type="match status" value="1"/>
</dbReference>
<evidence type="ECO:0000256" key="1">
    <source>
        <dbReference type="ARBA" id="ARBA00004123"/>
    </source>
</evidence>
<keyword evidence="4" id="KW-0805">Transcription regulation</keyword>
<dbReference type="GO" id="GO:2000134">
    <property type="term" value="P:negative regulation of G1/S transition of mitotic cell cycle"/>
    <property type="evidence" value="ECO:0007669"/>
    <property type="project" value="TreeGrafter"/>
</dbReference>
<dbReference type="GO" id="GO:0006357">
    <property type="term" value="P:regulation of transcription by RNA polymerase II"/>
    <property type="evidence" value="ECO:0007669"/>
    <property type="project" value="InterPro"/>
</dbReference>
<feature type="compositionally biased region" description="Low complexity" evidence="10">
    <location>
        <begin position="570"/>
        <end position="582"/>
    </location>
</feature>
<dbReference type="InterPro" id="IPR056437">
    <property type="entry name" value="Znf-C2H2_ZNF598/HEL2"/>
</dbReference>
<dbReference type="Pfam" id="PF23230">
    <property type="entry name" value="zf-C2H2_13"/>
    <property type="match status" value="1"/>
</dbReference>
<protein>
    <recommendedName>
        <fullName evidence="11">RING-type domain-containing protein</fullName>
    </recommendedName>
</protein>
<keyword evidence="6" id="KW-0539">Nucleus</keyword>
<dbReference type="Pfam" id="PF23202">
    <property type="entry name" value="PAH_ZNF598"/>
    <property type="match status" value="1"/>
</dbReference>
<feature type="compositionally biased region" description="Polar residues" evidence="10">
    <location>
        <begin position="583"/>
        <end position="606"/>
    </location>
</feature>
<feature type="region of interest" description="Disordered" evidence="10">
    <location>
        <begin position="708"/>
        <end position="747"/>
    </location>
</feature>
<dbReference type="EMBL" id="RDQH01000328">
    <property type="protein sequence ID" value="RXI05183.1"/>
    <property type="molecule type" value="Genomic_DNA"/>
</dbReference>
<dbReference type="PANTHER" id="PTHR13742:SF17">
    <property type="entry name" value="RE32990P-RELATED"/>
    <property type="match status" value="1"/>
</dbReference>
<dbReference type="Gene3D" id="1.10.472.10">
    <property type="entry name" value="Cyclin-like"/>
    <property type="match status" value="2"/>
</dbReference>
<dbReference type="PANTHER" id="PTHR13742">
    <property type="entry name" value="RETINOBLASTOMA-ASSOCIATED PROTEIN RB -RELATED"/>
    <property type="match status" value="1"/>
</dbReference>
<evidence type="ECO:0000256" key="9">
    <source>
        <dbReference type="PROSITE-ProRule" id="PRU00175"/>
    </source>
</evidence>
<keyword evidence="9" id="KW-0862">Zinc</keyword>
<feature type="region of interest" description="Disordered" evidence="10">
    <location>
        <begin position="479"/>
        <end position="537"/>
    </location>
</feature>
<dbReference type="GO" id="GO:0000977">
    <property type="term" value="F:RNA polymerase II transcription regulatory region sequence-specific DNA binding"/>
    <property type="evidence" value="ECO:0007669"/>
    <property type="project" value="TreeGrafter"/>
</dbReference>
<feature type="compositionally biased region" description="Polar residues" evidence="10">
    <location>
        <begin position="708"/>
        <end position="718"/>
    </location>
</feature>
<organism evidence="12 13">
    <name type="scientific">Malus domestica</name>
    <name type="common">Apple</name>
    <name type="synonym">Pyrus malus</name>
    <dbReference type="NCBI Taxonomy" id="3750"/>
    <lineage>
        <taxon>Eukaryota</taxon>
        <taxon>Viridiplantae</taxon>
        <taxon>Streptophyta</taxon>
        <taxon>Embryophyta</taxon>
        <taxon>Tracheophyta</taxon>
        <taxon>Spermatophyta</taxon>
        <taxon>Magnoliopsida</taxon>
        <taxon>eudicotyledons</taxon>
        <taxon>Gunneridae</taxon>
        <taxon>Pentapetalae</taxon>
        <taxon>rosids</taxon>
        <taxon>fabids</taxon>
        <taxon>Rosales</taxon>
        <taxon>Rosaceae</taxon>
        <taxon>Amygdaloideae</taxon>
        <taxon>Maleae</taxon>
        <taxon>Malus</taxon>
    </lineage>
</organism>
<dbReference type="SMART" id="SM01368">
    <property type="entry name" value="RB_A"/>
    <property type="match status" value="1"/>
</dbReference>
<dbReference type="CDD" id="cd16615">
    <property type="entry name" value="RING-HC_ZNF598"/>
    <property type="match status" value="1"/>
</dbReference>
<dbReference type="GO" id="GO:0000785">
    <property type="term" value="C:chromatin"/>
    <property type="evidence" value="ECO:0007669"/>
    <property type="project" value="TreeGrafter"/>
</dbReference>
<evidence type="ECO:0000256" key="10">
    <source>
        <dbReference type="SAM" id="MobiDB-lite"/>
    </source>
</evidence>
<keyword evidence="9" id="KW-0863">Zinc-finger</keyword>
<dbReference type="InterPro" id="IPR013087">
    <property type="entry name" value="Znf_C2H2_type"/>
</dbReference>
<evidence type="ECO:0000313" key="12">
    <source>
        <dbReference type="EMBL" id="RXI05183.1"/>
    </source>
</evidence>
<dbReference type="InterPro" id="IPR057634">
    <property type="entry name" value="PAH_ZNF598/HEL2"/>
</dbReference>
<dbReference type="PROSITE" id="PS50089">
    <property type="entry name" value="ZF_RING_2"/>
    <property type="match status" value="1"/>
</dbReference>
<comment type="subcellular location">
    <subcellularLocation>
        <location evidence="1">Nucleus</location>
    </subcellularLocation>
</comment>
<dbReference type="InterPro" id="IPR036915">
    <property type="entry name" value="Cyclin-like_sf"/>
</dbReference>
<dbReference type="Pfam" id="PF11934">
    <property type="entry name" value="DUF3452"/>
    <property type="match status" value="1"/>
</dbReference>
<evidence type="ECO:0000256" key="7">
    <source>
        <dbReference type="ARBA" id="ARBA00023306"/>
    </source>
</evidence>
<dbReference type="Proteomes" id="UP000290289">
    <property type="component" value="Chromosome 2"/>
</dbReference>
<dbReference type="Pfam" id="PF01858">
    <property type="entry name" value="RB_A"/>
    <property type="match status" value="1"/>
</dbReference>
<feature type="region of interest" description="Disordered" evidence="10">
    <location>
        <begin position="342"/>
        <end position="427"/>
    </location>
</feature>
<comment type="similarity">
    <text evidence="8">Belongs to the ZNF598/HEL2 family.</text>
</comment>
<keyword evidence="9" id="KW-0479">Metal-binding</keyword>
<comment type="similarity">
    <text evidence="2">Belongs to the retinoblastoma protein (RB) family.</text>
</comment>
<feature type="region of interest" description="Disordered" evidence="10">
    <location>
        <begin position="785"/>
        <end position="910"/>
    </location>
</feature>
<dbReference type="InterPro" id="IPR041888">
    <property type="entry name" value="RING-HC_ZNF598/HEL2"/>
</dbReference>
<comment type="caution">
    <text evidence="12">The sequence shown here is derived from an EMBL/GenBank/DDBJ whole genome shotgun (WGS) entry which is preliminary data.</text>
</comment>
<name>A0A498KIE5_MALDO</name>
<dbReference type="InterPro" id="IPR002719">
    <property type="entry name" value="RB_B"/>
</dbReference>
<evidence type="ECO:0000256" key="6">
    <source>
        <dbReference type="ARBA" id="ARBA00023242"/>
    </source>
</evidence>
<dbReference type="SMART" id="SM01367">
    <property type="entry name" value="DUF3452"/>
    <property type="match status" value="1"/>
</dbReference>
<evidence type="ECO:0000256" key="8">
    <source>
        <dbReference type="ARBA" id="ARBA00035113"/>
    </source>
</evidence>
<feature type="compositionally biased region" description="Polar residues" evidence="10">
    <location>
        <begin position="495"/>
        <end position="519"/>
    </location>
</feature>
<dbReference type="SMART" id="SM00355">
    <property type="entry name" value="ZnF_C2H2"/>
    <property type="match status" value="4"/>
</dbReference>
<evidence type="ECO:0000256" key="2">
    <source>
        <dbReference type="ARBA" id="ARBA00009475"/>
    </source>
</evidence>
<feature type="domain" description="RING-type" evidence="11">
    <location>
        <begin position="5"/>
        <end position="46"/>
    </location>
</feature>
<dbReference type="InterPro" id="IPR002720">
    <property type="entry name" value="RB_A"/>
</dbReference>
<dbReference type="FunFam" id="1.10.472.140:FF:000003">
    <property type="entry name" value="Retinoblastoma-related protein 1"/>
    <property type="match status" value="1"/>
</dbReference>
<keyword evidence="13" id="KW-1185">Reference proteome</keyword>
<accession>A0A498KIE5</accession>
<dbReference type="Pfam" id="PF01857">
    <property type="entry name" value="RB_B"/>
    <property type="match status" value="1"/>
</dbReference>
<dbReference type="SUPFAM" id="SSF47954">
    <property type="entry name" value="Cyclin-like"/>
    <property type="match status" value="2"/>
</dbReference>
<gene>
    <name evidence="12" type="ORF">DVH24_006440</name>
</gene>
<dbReference type="Pfam" id="PF25447">
    <property type="entry name" value="RING_ZNF598"/>
    <property type="match status" value="1"/>
</dbReference>
<feature type="compositionally biased region" description="Polar residues" evidence="10">
    <location>
        <begin position="528"/>
        <end position="537"/>
    </location>
</feature>
<evidence type="ECO:0000259" key="11">
    <source>
        <dbReference type="PROSITE" id="PS50089"/>
    </source>
</evidence>
<keyword evidence="3" id="KW-0678">Repressor</keyword>
<keyword evidence="5" id="KW-0804">Transcription</keyword>
<feature type="compositionally biased region" description="Polar residues" evidence="10">
    <location>
        <begin position="374"/>
        <end position="387"/>
    </location>
</feature>